<accession>A0A0A9EMJ7</accession>
<organism evidence="1">
    <name type="scientific">Arundo donax</name>
    <name type="common">Giant reed</name>
    <name type="synonym">Donax arundinaceus</name>
    <dbReference type="NCBI Taxonomy" id="35708"/>
    <lineage>
        <taxon>Eukaryota</taxon>
        <taxon>Viridiplantae</taxon>
        <taxon>Streptophyta</taxon>
        <taxon>Embryophyta</taxon>
        <taxon>Tracheophyta</taxon>
        <taxon>Spermatophyta</taxon>
        <taxon>Magnoliopsida</taxon>
        <taxon>Liliopsida</taxon>
        <taxon>Poales</taxon>
        <taxon>Poaceae</taxon>
        <taxon>PACMAD clade</taxon>
        <taxon>Arundinoideae</taxon>
        <taxon>Arundineae</taxon>
        <taxon>Arundo</taxon>
    </lineage>
</organism>
<protein>
    <submittedName>
        <fullName evidence="1">Uncharacterized protein</fullName>
    </submittedName>
</protein>
<sequence>MPCCVGSCLTLCS</sequence>
<proteinExistence type="predicted"/>
<reference evidence="1" key="2">
    <citation type="journal article" date="2015" name="Data Brief">
        <title>Shoot transcriptome of the giant reed, Arundo donax.</title>
        <authorList>
            <person name="Barrero R.A."/>
            <person name="Guerrero F.D."/>
            <person name="Moolhuijzen P."/>
            <person name="Goolsby J.A."/>
            <person name="Tidwell J."/>
            <person name="Bellgard S.E."/>
            <person name="Bellgard M.I."/>
        </authorList>
    </citation>
    <scope>NUCLEOTIDE SEQUENCE</scope>
    <source>
        <tissue evidence="1">Shoot tissue taken approximately 20 cm above the soil surface</tissue>
    </source>
</reference>
<name>A0A0A9EMJ7_ARUDO</name>
<evidence type="ECO:0000313" key="1">
    <source>
        <dbReference type="EMBL" id="JAE01965.1"/>
    </source>
</evidence>
<reference evidence="1" key="1">
    <citation type="submission" date="2014-09" db="EMBL/GenBank/DDBJ databases">
        <authorList>
            <person name="Magalhaes I.L.F."/>
            <person name="Oliveira U."/>
            <person name="Santos F.R."/>
            <person name="Vidigal T.H.D.A."/>
            <person name="Brescovit A.D."/>
            <person name="Santos A.J."/>
        </authorList>
    </citation>
    <scope>NUCLEOTIDE SEQUENCE</scope>
    <source>
        <tissue evidence="1">Shoot tissue taken approximately 20 cm above the soil surface</tissue>
    </source>
</reference>
<dbReference type="EMBL" id="GBRH01195931">
    <property type="protein sequence ID" value="JAE01965.1"/>
    <property type="molecule type" value="Transcribed_RNA"/>
</dbReference>